<dbReference type="SUPFAM" id="SSF46785">
    <property type="entry name" value="Winged helix' DNA-binding domain"/>
    <property type="match status" value="1"/>
</dbReference>
<dbReference type="GO" id="GO:0005829">
    <property type="term" value="C:cytosol"/>
    <property type="evidence" value="ECO:0007669"/>
    <property type="project" value="TreeGrafter"/>
</dbReference>
<dbReference type="PANTHER" id="PTHR30419">
    <property type="entry name" value="HTH-TYPE TRANSCRIPTIONAL REGULATOR YBHD"/>
    <property type="match status" value="1"/>
</dbReference>
<evidence type="ECO:0000259" key="5">
    <source>
        <dbReference type="PROSITE" id="PS50931"/>
    </source>
</evidence>
<comment type="similarity">
    <text evidence="1">Belongs to the LysR transcriptional regulatory family.</text>
</comment>
<keyword evidence="3" id="KW-0238">DNA-binding</keyword>
<dbReference type="CDD" id="cd05466">
    <property type="entry name" value="PBP2_LTTR_substrate"/>
    <property type="match status" value="1"/>
</dbReference>
<dbReference type="RefSeq" id="WP_067542637.1">
    <property type="nucleotide sequence ID" value="NZ_AP025567.1"/>
</dbReference>
<dbReference type="InterPro" id="IPR036390">
    <property type="entry name" value="WH_DNA-bd_sf"/>
</dbReference>
<evidence type="ECO:0000256" key="3">
    <source>
        <dbReference type="ARBA" id="ARBA00023125"/>
    </source>
</evidence>
<proteinExistence type="inferred from homology"/>
<dbReference type="Pfam" id="PF00126">
    <property type="entry name" value="HTH_1"/>
    <property type="match status" value="1"/>
</dbReference>
<sequence length="295" mass="33170">MNNPKYNAFLKVAEMGSIKHAADLLGYTQTGMSYLINTLEEELDIKLFVRNYGGTVLTAEGKELLPFIKGICNMENRLYNKVNELKNLDSGRLTIGAPASVHINWLPGMIKMYSALHPGIDIEIKCCDDANLLEEMIYDGDIDCGFIIMPPKKKIETVELIDDPMVAILPMNHPLAKATFFPIDDLDKYPYIDTTVSTDFEVHAVFASHGKKANIAYRLDNEFSILSMVSQGFGFSLYPELLLKNVSFPFIKKRLEIPAFRTIAFAIRSKATSSTAALNFLDTAQIWLRLNEGRR</sequence>
<dbReference type="GO" id="GO:0003700">
    <property type="term" value="F:DNA-binding transcription factor activity"/>
    <property type="evidence" value="ECO:0007669"/>
    <property type="project" value="InterPro"/>
</dbReference>
<dbReference type="EMBL" id="QRMS01000002">
    <property type="protein sequence ID" value="RHJ88488.1"/>
    <property type="molecule type" value="Genomic_DNA"/>
</dbReference>
<evidence type="ECO:0000313" key="6">
    <source>
        <dbReference type="EMBL" id="RHJ88488.1"/>
    </source>
</evidence>
<keyword evidence="4" id="KW-0804">Transcription</keyword>
<dbReference type="GO" id="GO:0003677">
    <property type="term" value="F:DNA binding"/>
    <property type="evidence" value="ECO:0007669"/>
    <property type="project" value="UniProtKB-KW"/>
</dbReference>
<dbReference type="Proteomes" id="UP000284841">
    <property type="component" value="Unassembled WGS sequence"/>
</dbReference>
<dbReference type="Gene3D" id="1.10.10.10">
    <property type="entry name" value="Winged helix-like DNA-binding domain superfamily/Winged helix DNA-binding domain"/>
    <property type="match status" value="1"/>
</dbReference>
<organism evidence="6 7">
    <name type="scientific">Emergencia timonensis</name>
    <dbReference type="NCBI Taxonomy" id="1776384"/>
    <lineage>
        <taxon>Bacteria</taxon>
        <taxon>Bacillati</taxon>
        <taxon>Bacillota</taxon>
        <taxon>Clostridia</taxon>
        <taxon>Peptostreptococcales</taxon>
        <taxon>Anaerovoracaceae</taxon>
        <taxon>Emergencia</taxon>
    </lineage>
</organism>
<keyword evidence="7" id="KW-1185">Reference proteome</keyword>
<feature type="domain" description="HTH lysR-type" evidence="5">
    <location>
        <begin position="1"/>
        <end position="58"/>
    </location>
</feature>
<dbReference type="Pfam" id="PF03466">
    <property type="entry name" value="LysR_substrate"/>
    <property type="match status" value="1"/>
</dbReference>
<evidence type="ECO:0000256" key="1">
    <source>
        <dbReference type="ARBA" id="ARBA00009437"/>
    </source>
</evidence>
<dbReference type="STRING" id="1776384.GCA_900086585_04133"/>
<comment type="caution">
    <text evidence="6">The sequence shown here is derived from an EMBL/GenBank/DDBJ whole genome shotgun (WGS) entry which is preliminary data.</text>
</comment>
<dbReference type="AlphaFoldDB" id="A0A415E4E6"/>
<accession>A0A415E4E6</accession>
<dbReference type="GeneID" id="83006408"/>
<dbReference type="InterPro" id="IPR050950">
    <property type="entry name" value="HTH-type_LysR_regulators"/>
</dbReference>
<keyword evidence="2" id="KW-0805">Transcription regulation</keyword>
<gene>
    <name evidence="6" type="ORF">DW099_08890</name>
</gene>
<evidence type="ECO:0000256" key="2">
    <source>
        <dbReference type="ARBA" id="ARBA00023015"/>
    </source>
</evidence>
<name>A0A415E4E6_9FIRM</name>
<dbReference type="PANTHER" id="PTHR30419:SF28">
    <property type="entry name" value="HTH-TYPE TRANSCRIPTIONAL REGULATOR BSDA"/>
    <property type="match status" value="1"/>
</dbReference>
<dbReference type="SUPFAM" id="SSF53850">
    <property type="entry name" value="Periplasmic binding protein-like II"/>
    <property type="match status" value="1"/>
</dbReference>
<protein>
    <submittedName>
        <fullName evidence="6">LysR family transcriptional regulator</fullName>
    </submittedName>
</protein>
<dbReference type="InterPro" id="IPR000847">
    <property type="entry name" value="LysR_HTH_N"/>
</dbReference>
<evidence type="ECO:0000313" key="7">
    <source>
        <dbReference type="Proteomes" id="UP000284841"/>
    </source>
</evidence>
<dbReference type="Gene3D" id="3.40.190.290">
    <property type="match status" value="1"/>
</dbReference>
<dbReference type="PROSITE" id="PS50931">
    <property type="entry name" value="HTH_LYSR"/>
    <property type="match status" value="1"/>
</dbReference>
<dbReference type="InterPro" id="IPR005119">
    <property type="entry name" value="LysR_subst-bd"/>
</dbReference>
<reference evidence="6 7" key="1">
    <citation type="submission" date="2018-08" db="EMBL/GenBank/DDBJ databases">
        <title>A genome reference for cultivated species of the human gut microbiota.</title>
        <authorList>
            <person name="Zou Y."/>
            <person name="Xue W."/>
            <person name="Luo G."/>
        </authorList>
    </citation>
    <scope>NUCLEOTIDE SEQUENCE [LARGE SCALE GENOMIC DNA]</scope>
    <source>
        <strain evidence="6 7">AM07-24</strain>
    </source>
</reference>
<evidence type="ECO:0000256" key="4">
    <source>
        <dbReference type="ARBA" id="ARBA00023163"/>
    </source>
</evidence>
<dbReference type="OrthoDB" id="119203at2"/>
<dbReference type="InterPro" id="IPR036388">
    <property type="entry name" value="WH-like_DNA-bd_sf"/>
</dbReference>